<dbReference type="InterPro" id="IPR036638">
    <property type="entry name" value="HLH_DNA-bd_sf"/>
</dbReference>
<dbReference type="SMART" id="SM00353">
    <property type="entry name" value="HLH"/>
    <property type="match status" value="1"/>
</dbReference>
<dbReference type="FunFam" id="4.10.280.10:FF:000046">
    <property type="entry name" value="Transcription factor bHLH83"/>
    <property type="match status" value="1"/>
</dbReference>
<keyword evidence="8" id="KW-1185">Reference proteome</keyword>
<sequence>MSAENWKIMPMSDSKLHAGQFISAFCGLPLREAFMSTYANSAGEMGGALDLCHLMEEKPPLVDFNGVPVNCFSTLMLSDIDPQRKQVQETQLMTPYLPPNNYYGSSLDMFHVGEEQSVDCFSHPQIFPFDGRINSSLYQSFSDIINPSASAAVVETPVHHVSRHLFNYCDDFACHDEMLTQDSDNMTVAFYNNSVPWQSESSITDHKNSGQIEYTHTSINNKDSKEHELQLPVPRPSLKRCYTENIEDGMQPCAKKSISWTSGRNPCSTVQSKCPKLKSSRAKQGSAMDPQSVAARLRRERISERLKILQDLVPNGSKFDLVTMLEKAINYVKFLQLQVKVLTTDEYWPNKDNSTTAAIVKVQDVLQEIASTRTSLAEIKGMDNINKMSEIFE</sequence>
<protein>
    <recommendedName>
        <fullName evidence="6">BHLH domain-containing protein</fullName>
    </recommendedName>
</protein>
<name>A0AA38GBW1_TAXCH</name>
<dbReference type="GO" id="GO:0005634">
    <property type="term" value="C:nucleus"/>
    <property type="evidence" value="ECO:0007669"/>
    <property type="project" value="UniProtKB-SubCell"/>
</dbReference>
<comment type="subcellular location">
    <subcellularLocation>
        <location evidence="1">Nucleus</location>
    </subcellularLocation>
</comment>
<evidence type="ECO:0000256" key="5">
    <source>
        <dbReference type="ARBA" id="ARBA00023242"/>
    </source>
</evidence>
<evidence type="ECO:0000256" key="4">
    <source>
        <dbReference type="ARBA" id="ARBA00023163"/>
    </source>
</evidence>
<dbReference type="Pfam" id="PF00010">
    <property type="entry name" value="HLH"/>
    <property type="match status" value="1"/>
</dbReference>
<proteinExistence type="predicted"/>
<evidence type="ECO:0000256" key="3">
    <source>
        <dbReference type="ARBA" id="ARBA00023125"/>
    </source>
</evidence>
<dbReference type="PROSITE" id="PS50888">
    <property type="entry name" value="BHLH"/>
    <property type="match status" value="1"/>
</dbReference>
<evidence type="ECO:0000259" key="6">
    <source>
        <dbReference type="PROSITE" id="PS50888"/>
    </source>
</evidence>
<evidence type="ECO:0000256" key="2">
    <source>
        <dbReference type="ARBA" id="ARBA00023015"/>
    </source>
</evidence>
<evidence type="ECO:0000313" key="8">
    <source>
        <dbReference type="Proteomes" id="UP000824469"/>
    </source>
</evidence>
<dbReference type="PANTHER" id="PTHR45914">
    <property type="entry name" value="TRANSCRIPTION FACTOR HEC3-RELATED"/>
    <property type="match status" value="1"/>
</dbReference>
<dbReference type="Gene3D" id="4.10.280.10">
    <property type="entry name" value="Helix-loop-helix DNA-binding domain"/>
    <property type="match status" value="1"/>
</dbReference>
<dbReference type="InterPro" id="IPR045843">
    <property type="entry name" value="IND-like"/>
</dbReference>
<dbReference type="Proteomes" id="UP000824469">
    <property type="component" value="Unassembled WGS sequence"/>
</dbReference>
<gene>
    <name evidence="7" type="ORF">KI387_015108</name>
</gene>
<organism evidence="7 8">
    <name type="scientific">Taxus chinensis</name>
    <name type="common">Chinese yew</name>
    <name type="synonym">Taxus wallichiana var. chinensis</name>
    <dbReference type="NCBI Taxonomy" id="29808"/>
    <lineage>
        <taxon>Eukaryota</taxon>
        <taxon>Viridiplantae</taxon>
        <taxon>Streptophyta</taxon>
        <taxon>Embryophyta</taxon>
        <taxon>Tracheophyta</taxon>
        <taxon>Spermatophyta</taxon>
        <taxon>Pinopsida</taxon>
        <taxon>Pinidae</taxon>
        <taxon>Conifers II</taxon>
        <taxon>Cupressales</taxon>
        <taxon>Taxaceae</taxon>
        <taxon>Taxus</taxon>
    </lineage>
</organism>
<dbReference type="InterPro" id="IPR011598">
    <property type="entry name" value="bHLH_dom"/>
</dbReference>
<evidence type="ECO:0000313" key="7">
    <source>
        <dbReference type="EMBL" id="KAH9320469.1"/>
    </source>
</evidence>
<comment type="caution">
    <text evidence="7">The sequence shown here is derived from an EMBL/GenBank/DDBJ whole genome shotgun (WGS) entry which is preliminary data.</text>
</comment>
<reference evidence="7 8" key="1">
    <citation type="journal article" date="2021" name="Nat. Plants">
        <title>The Taxus genome provides insights into paclitaxel biosynthesis.</title>
        <authorList>
            <person name="Xiong X."/>
            <person name="Gou J."/>
            <person name="Liao Q."/>
            <person name="Li Y."/>
            <person name="Zhou Q."/>
            <person name="Bi G."/>
            <person name="Li C."/>
            <person name="Du R."/>
            <person name="Wang X."/>
            <person name="Sun T."/>
            <person name="Guo L."/>
            <person name="Liang H."/>
            <person name="Lu P."/>
            <person name="Wu Y."/>
            <person name="Zhang Z."/>
            <person name="Ro D.K."/>
            <person name="Shang Y."/>
            <person name="Huang S."/>
            <person name="Yan J."/>
        </authorList>
    </citation>
    <scope>NUCLEOTIDE SEQUENCE [LARGE SCALE GENOMIC DNA]</scope>
    <source>
        <strain evidence="7">Ta-2019</strain>
    </source>
</reference>
<keyword evidence="3" id="KW-0238">DNA-binding</keyword>
<dbReference type="GO" id="GO:0046983">
    <property type="term" value="F:protein dimerization activity"/>
    <property type="evidence" value="ECO:0007669"/>
    <property type="project" value="InterPro"/>
</dbReference>
<feature type="domain" description="BHLH" evidence="6">
    <location>
        <begin position="286"/>
        <end position="335"/>
    </location>
</feature>
<keyword evidence="5" id="KW-0539">Nucleus</keyword>
<dbReference type="CDD" id="cd11454">
    <property type="entry name" value="bHLH_AtIND_like"/>
    <property type="match status" value="1"/>
</dbReference>
<dbReference type="SUPFAM" id="SSF47459">
    <property type="entry name" value="HLH, helix-loop-helix DNA-binding domain"/>
    <property type="match status" value="1"/>
</dbReference>
<dbReference type="EMBL" id="JAHRHJ020000003">
    <property type="protein sequence ID" value="KAH9320469.1"/>
    <property type="molecule type" value="Genomic_DNA"/>
</dbReference>
<dbReference type="GO" id="GO:0003677">
    <property type="term" value="F:DNA binding"/>
    <property type="evidence" value="ECO:0007669"/>
    <property type="project" value="UniProtKB-KW"/>
</dbReference>
<dbReference type="AlphaFoldDB" id="A0AA38GBW1"/>
<keyword evidence="2" id="KW-0805">Transcription regulation</keyword>
<dbReference type="GO" id="GO:0048766">
    <property type="term" value="P:root hair initiation"/>
    <property type="evidence" value="ECO:0007669"/>
    <property type="project" value="UniProtKB-ARBA"/>
</dbReference>
<evidence type="ECO:0000256" key="1">
    <source>
        <dbReference type="ARBA" id="ARBA00004123"/>
    </source>
</evidence>
<dbReference type="GO" id="GO:0003700">
    <property type="term" value="F:DNA-binding transcription factor activity"/>
    <property type="evidence" value="ECO:0007669"/>
    <property type="project" value="InterPro"/>
</dbReference>
<dbReference type="PANTHER" id="PTHR45914:SF59">
    <property type="entry name" value="TRANSCRIPTION FACTOR BHLH83-LIKE"/>
    <property type="match status" value="1"/>
</dbReference>
<accession>A0AA38GBW1</accession>
<feature type="non-terminal residue" evidence="7">
    <location>
        <position position="393"/>
    </location>
</feature>
<keyword evidence="4" id="KW-0804">Transcription</keyword>